<comment type="caution">
    <text evidence="3">The sequence shown here is derived from an EMBL/GenBank/DDBJ whole genome shotgun (WGS) entry which is preliminary data.</text>
</comment>
<feature type="signal peptide" evidence="2">
    <location>
        <begin position="1"/>
        <end position="21"/>
    </location>
</feature>
<keyword evidence="2" id="KW-0732">Signal</keyword>
<feature type="chain" id="PRO_5045211805" evidence="2">
    <location>
        <begin position="22"/>
        <end position="406"/>
    </location>
</feature>
<keyword evidence="3" id="KW-0645">Protease</keyword>
<dbReference type="Pfam" id="PF01244">
    <property type="entry name" value="Peptidase_M19"/>
    <property type="match status" value="1"/>
</dbReference>
<protein>
    <submittedName>
        <fullName evidence="3">Dipeptidase</fullName>
        <ecNumber evidence="3">3.4.13.19</ecNumber>
    </submittedName>
</protein>
<dbReference type="EMBL" id="JAUZVY010000004">
    <property type="protein sequence ID" value="MDP4529410.1"/>
    <property type="molecule type" value="Genomic_DNA"/>
</dbReference>
<evidence type="ECO:0000313" key="4">
    <source>
        <dbReference type="Proteomes" id="UP001236258"/>
    </source>
</evidence>
<evidence type="ECO:0000256" key="2">
    <source>
        <dbReference type="SAM" id="SignalP"/>
    </source>
</evidence>
<sequence length="406" mass="44501">MSKLFSALAASSLLLMGSALAERQPREVSEREAWELHSRVITLDTHVDIGRGYATPQLDPGVMTRAQVDLPKMRAGGLDAAFFIVYVAQGSLTEQGYANARQRAEDSYQAIKRMTRAYRDQIGLARTADEVEALHAEGKLVALIGMENAYPLGTSVDEIPLWAERGVRYVGITHMGNNQFGGSSNPRLDQGDKPDQGLTDLGRELVKKLNDYGIMVDISHVGKRSSLEAMALSRAPVIASHSGVTGVHPNLRNLDDEQLDAIKANGGVAQMVAFRSYVAAVDPRIQRGQDELRQRYLSAGWSGASDADVQAYMDGLAELRRTYQDVTLAQFIDHIDYAVDRIGIEHVGIVSDFDGGGGVEGWDDATETINVTWELMRRGYSEDEIRALWSGNVLRVMRAVEAAAKH</sequence>
<evidence type="ECO:0000256" key="1">
    <source>
        <dbReference type="SAM" id="MobiDB-lite"/>
    </source>
</evidence>
<dbReference type="CDD" id="cd01301">
    <property type="entry name" value="rDP_like"/>
    <property type="match status" value="1"/>
</dbReference>
<dbReference type="PANTHER" id="PTHR10443:SF12">
    <property type="entry name" value="DIPEPTIDASE"/>
    <property type="match status" value="1"/>
</dbReference>
<dbReference type="Gene3D" id="1.10.287.650">
    <property type="entry name" value="L27 domain"/>
    <property type="match status" value="1"/>
</dbReference>
<reference evidence="3 4" key="1">
    <citation type="submission" date="2023-08" db="EMBL/GenBank/DDBJ databases">
        <authorList>
            <person name="Joshi A."/>
            <person name="Thite S."/>
        </authorList>
    </citation>
    <scope>NUCLEOTIDE SEQUENCE [LARGE SCALE GENOMIC DNA]</scope>
    <source>
        <strain evidence="3 4">1E1</strain>
    </source>
</reference>
<gene>
    <name evidence="3" type="ORF">Q3O59_10280</name>
</gene>
<feature type="region of interest" description="Disordered" evidence="1">
    <location>
        <begin position="178"/>
        <end position="199"/>
    </location>
</feature>
<organism evidence="3 4">
    <name type="scientific">Alkalimonas delamerensis</name>
    <dbReference type="NCBI Taxonomy" id="265981"/>
    <lineage>
        <taxon>Bacteria</taxon>
        <taxon>Pseudomonadati</taxon>
        <taxon>Pseudomonadota</taxon>
        <taxon>Gammaproteobacteria</taxon>
        <taxon>Alkalimonas</taxon>
    </lineage>
</organism>
<proteinExistence type="predicted"/>
<keyword evidence="4" id="KW-1185">Reference proteome</keyword>
<dbReference type="Gene3D" id="3.20.20.140">
    <property type="entry name" value="Metal-dependent hydrolases"/>
    <property type="match status" value="1"/>
</dbReference>
<dbReference type="PROSITE" id="PS51365">
    <property type="entry name" value="RENAL_DIPEPTIDASE_2"/>
    <property type="match status" value="1"/>
</dbReference>
<dbReference type="PANTHER" id="PTHR10443">
    <property type="entry name" value="MICROSOMAL DIPEPTIDASE"/>
    <property type="match status" value="1"/>
</dbReference>
<dbReference type="EC" id="3.4.13.19" evidence="3"/>
<feature type="compositionally biased region" description="Polar residues" evidence="1">
    <location>
        <begin position="178"/>
        <end position="187"/>
    </location>
</feature>
<dbReference type="Proteomes" id="UP001236258">
    <property type="component" value="Unassembled WGS sequence"/>
</dbReference>
<dbReference type="SUPFAM" id="SSF51556">
    <property type="entry name" value="Metallo-dependent hydrolases"/>
    <property type="match status" value="1"/>
</dbReference>
<keyword evidence="3" id="KW-0224">Dipeptidase</keyword>
<keyword evidence="3" id="KW-0378">Hydrolase</keyword>
<dbReference type="RefSeq" id="WP_305945501.1">
    <property type="nucleotide sequence ID" value="NZ_JAUZVY010000004.1"/>
</dbReference>
<evidence type="ECO:0000313" key="3">
    <source>
        <dbReference type="EMBL" id="MDP4529410.1"/>
    </source>
</evidence>
<dbReference type="GO" id="GO:0016805">
    <property type="term" value="F:dipeptidase activity"/>
    <property type="evidence" value="ECO:0007669"/>
    <property type="project" value="UniProtKB-KW"/>
</dbReference>
<name>A0ABT9GR15_9GAMM</name>
<accession>A0ABT9GR15</accession>
<feature type="compositionally biased region" description="Basic and acidic residues" evidence="1">
    <location>
        <begin position="189"/>
        <end position="199"/>
    </location>
</feature>
<dbReference type="InterPro" id="IPR008257">
    <property type="entry name" value="Pept_M19"/>
</dbReference>
<dbReference type="InterPro" id="IPR032466">
    <property type="entry name" value="Metal_Hydrolase"/>
</dbReference>